<sequence length="212" mass="24818">MKIKEVSALLNKVGIPTICEGNCLKEIMEPYNNFSQLMFNGEKWLYGTCMVERRNTPYFEVNEEFNSEEEGANYYFLDKLSLYYFSTKVDPFIKMHDEFDIHGPKFNEAKLLQAMAILSIPTRYFVTDPSQITIGERCIMLMEKDQGKSVVSFVGRSGKVILHSVPMMNQLALFYAFREVYLLYLYETEVKKLFISENIKNDISEEEIYIFL</sequence>
<accession>A0ABV9GQQ5</accession>
<dbReference type="Proteomes" id="UP001596022">
    <property type="component" value="Unassembled WGS sequence"/>
</dbReference>
<evidence type="ECO:0000313" key="1">
    <source>
        <dbReference type="EMBL" id="MFC4620338.1"/>
    </source>
</evidence>
<protein>
    <submittedName>
        <fullName evidence="1">Uncharacterized protein</fullName>
    </submittedName>
</protein>
<proteinExistence type="predicted"/>
<dbReference type="EMBL" id="JBHSFW010000019">
    <property type="protein sequence ID" value="MFC4620338.1"/>
    <property type="molecule type" value="Genomic_DNA"/>
</dbReference>
<dbReference type="RefSeq" id="WP_376847448.1">
    <property type="nucleotide sequence ID" value="NZ_JBHSFW010000019.1"/>
</dbReference>
<organism evidence="1 2">
    <name type="scientific">Camelliibacillus cellulosilyticus</name>
    <dbReference type="NCBI Taxonomy" id="2174486"/>
    <lineage>
        <taxon>Bacteria</taxon>
        <taxon>Bacillati</taxon>
        <taxon>Bacillota</taxon>
        <taxon>Bacilli</taxon>
        <taxon>Bacillales</taxon>
        <taxon>Sporolactobacillaceae</taxon>
        <taxon>Camelliibacillus</taxon>
    </lineage>
</organism>
<evidence type="ECO:0000313" key="2">
    <source>
        <dbReference type="Proteomes" id="UP001596022"/>
    </source>
</evidence>
<name>A0ABV9GQQ5_9BACL</name>
<comment type="caution">
    <text evidence="1">The sequence shown here is derived from an EMBL/GenBank/DDBJ whole genome shotgun (WGS) entry which is preliminary data.</text>
</comment>
<keyword evidence="2" id="KW-1185">Reference proteome</keyword>
<reference evidence="2" key="1">
    <citation type="journal article" date="2019" name="Int. J. Syst. Evol. Microbiol.">
        <title>The Global Catalogue of Microorganisms (GCM) 10K type strain sequencing project: providing services to taxonomists for standard genome sequencing and annotation.</title>
        <authorList>
            <consortium name="The Broad Institute Genomics Platform"/>
            <consortium name="The Broad Institute Genome Sequencing Center for Infectious Disease"/>
            <person name="Wu L."/>
            <person name="Ma J."/>
        </authorList>
    </citation>
    <scope>NUCLEOTIDE SEQUENCE [LARGE SCALE GENOMIC DNA]</scope>
    <source>
        <strain evidence="2">CGMCC 1.16306</strain>
    </source>
</reference>
<gene>
    <name evidence="1" type="ORF">ACFO4N_16670</name>
</gene>